<keyword evidence="2" id="KW-1185">Reference proteome</keyword>
<dbReference type="EMBL" id="QTSX02001800">
    <property type="protein sequence ID" value="KAJ9079281.1"/>
    <property type="molecule type" value="Genomic_DNA"/>
</dbReference>
<gene>
    <name evidence="1" type="ORF">DSO57_1037044</name>
</gene>
<reference evidence="1" key="1">
    <citation type="submission" date="2022-04" db="EMBL/GenBank/DDBJ databases">
        <title>Genome of the entomopathogenic fungus Entomophthora muscae.</title>
        <authorList>
            <person name="Elya C."/>
            <person name="Lovett B.R."/>
            <person name="Lee E."/>
            <person name="Macias A.M."/>
            <person name="Hajek A.E."/>
            <person name="De Bivort B.L."/>
            <person name="Kasson M.T."/>
            <person name="De Fine Licht H.H."/>
            <person name="Stajich J.E."/>
        </authorList>
    </citation>
    <scope>NUCLEOTIDE SEQUENCE</scope>
    <source>
        <strain evidence="1">Berkeley</strain>
    </source>
</reference>
<accession>A0ACC2TXR8</accession>
<protein>
    <submittedName>
        <fullName evidence="1">Uncharacterized protein</fullName>
    </submittedName>
</protein>
<sequence>MNRYIKEVSKISFSLDLEREANLHSIFTRVNRPRSISSTQTSVPSETKDGLHPSARDFPPRACTLNFLNKSGWLDLIDPRPATLCSYTKSHAQISSARSVQ</sequence>
<evidence type="ECO:0000313" key="1">
    <source>
        <dbReference type="EMBL" id="KAJ9079281.1"/>
    </source>
</evidence>
<organism evidence="1 2">
    <name type="scientific">Entomophthora muscae</name>
    <dbReference type="NCBI Taxonomy" id="34485"/>
    <lineage>
        <taxon>Eukaryota</taxon>
        <taxon>Fungi</taxon>
        <taxon>Fungi incertae sedis</taxon>
        <taxon>Zoopagomycota</taxon>
        <taxon>Entomophthoromycotina</taxon>
        <taxon>Entomophthoromycetes</taxon>
        <taxon>Entomophthorales</taxon>
        <taxon>Entomophthoraceae</taxon>
        <taxon>Entomophthora</taxon>
    </lineage>
</organism>
<evidence type="ECO:0000313" key="2">
    <source>
        <dbReference type="Proteomes" id="UP001165960"/>
    </source>
</evidence>
<dbReference type="Proteomes" id="UP001165960">
    <property type="component" value="Unassembled WGS sequence"/>
</dbReference>
<proteinExistence type="predicted"/>
<name>A0ACC2TXR8_9FUNG</name>
<comment type="caution">
    <text evidence="1">The sequence shown here is derived from an EMBL/GenBank/DDBJ whole genome shotgun (WGS) entry which is preliminary data.</text>
</comment>